<evidence type="ECO:0000259" key="2">
    <source>
        <dbReference type="Pfam" id="PF10304"/>
    </source>
</evidence>
<dbReference type="InterPro" id="IPR039600">
    <property type="entry name" value="TANGO6/Rtp1"/>
</dbReference>
<proteinExistence type="predicted"/>
<dbReference type="EMBL" id="SCEB01000938">
    <property type="protein sequence ID" value="RXM97778.1"/>
    <property type="molecule type" value="Genomic_DNA"/>
</dbReference>
<comment type="caution">
    <text evidence="3">The sequence shown here is derived from an EMBL/GenBank/DDBJ whole genome shotgun (WGS) entry which is preliminary data.</text>
</comment>
<name>A0A662YQN9_ACIRT</name>
<evidence type="ECO:0000313" key="3">
    <source>
        <dbReference type="EMBL" id="RXM97778.1"/>
    </source>
</evidence>
<reference evidence="3 4" key="1">
    <citation type="submission" date="2019-01" db="EMBL/GenBank/DDBJ databases">
        <title>Draft Genome and Complete Hox-Cluster Characterization of the Sterlet Sturgeon (Acipenser ruthenus).</title>
        <authorList>
            <person name="Wei Q."/>
        </authorList>
    </citation>
    <scope>NUCLEOTIDE SEQUENCE [LARGE SCALE GENOMIC DNA]</scope>
    <source>
        <strain evidence="3">WHYD16114868_AA</strain>
        <tissue evidence="3">Blood</tissue>
    </source>
</reference>
<feature type="compositionally biased region" description="Basic and acidic residues" evidence="1">
    <location>
        <begin position="36"/>
        <end position="49"/>
    </location>
</feature>
<feature type="region of interest" description="Disordered" evidence="1">
    <location>
        <begin position="1"/>
        <end position="53"/>
    </location>
</feature>
<feature type="domain" description="RNA polymerase II assembly factor Rtp1 C-terminal" evidence="2">
    <location>
        <begin position="58"/>
        <end position="91"/>
    </location>
</feature>
<accession>A0A662YQN9</accession>
<protein>
    <submittedName>
        <fullName evidence="3">Transport and Golgi organization protein 6-like</fullName>
    </submittedName>
</protein>
<sequence length="111" mass="12829">MHEAFTTETVAKAARNTAGKEEPIPGRPSENTASKTTEKKERRNSDKTPKRNQVLSDVLRDLYHVLKHVVQHDRDDVTMLHAQLVLKELDDVMWRYIFPAQKLEKKIVVIP</sequence>
<dbReference type="Pfam" id="PF10304">
    <property type="entry name" value="RTP1_C2"/>
    <property type="match status" value="1"/>
</dbReference>
<dbReference type="InterPro" id="IPR019414">
    <property type="entry name" value="Rtp1_C2"/>
</dbReference>
<organism evidence="3 4">
    <name type="scientific">Acipenser ruthenus</name>
    <name type="common">Sterlet sturgeon</name>
    <dbReference type="NCBI Taxonomy" id="7906"/>
    <lineage>
        <taxon>Eukaryota</taxon>
        <taxon>Metazoa</taxon>
        <taxon>Chordata</taxon>
        <taxon>Craniata</taxon>
        <taxon>Vertebrata</taxon>
        <taxon>Euteleostomi</taxon>
        <taxon>Actinopterygii</taxon>
        <taxon>Chondrostei</taxon>
        <taxon>Acipenseriformes</taxon>
        <taxon>Acipenseridae</taxon>
        <taxon>Acipenser</taxon>
    </lineage>
</organism>
<dbReference type="GO" id="GO:0009306">
    <property type="term" value="P:protein secretion"/>
    <property type="evidence" value="ECO:0007669"/>
    <property type="project" value="TreeGrafter"/>
</dbReference>
<keyword evidence="4" id="KW-1185">Reference proteome</keyword>
<dbReference type="Proteomes" id="UP000289886">
    <property type="component" value="Unassembled WGS sequence"/>
</dbReference>
<dbReference type="PANTHER" id="PTHR20959:SF1">
    <property type="entry name" value="TRANSPORT AND GOLGI ORGANIZATION PROTEIN 6 HOMOLOG"/>
    <property type="match status" value="1"/>
</dbReference>
<gene>
    <name evidence="3" type="ORF">EOD39_13995</name>
</gene>
<dbReference type="AlphaFoldDB" id="A0A662YQN9"/>
<evidence type="ECO:0000256" key="1">
    <source>
        <dbReference type="SAM" id="MobiDB-lite"/>
    </source>
</evidence>
<evidence type="ECO:0000313" key="4">
    <source>
        <dbReference type="Proteomes" id="UP000289886"/>
    </source>
</evidence>
<dbReference type="PANTHER" id="PTHR20959">
    <property type="entry name" value="TRANSPORT AND GOLGI ORGANIZATION PROTEIN 6 FAMILY MEMBER"/>
    <property type="match status" value="1"/>
</dbReference>